<protein>
    <submittedName>
        <fullName evidence="1">Uncharacterized protein</fullName>
    </submittedName>
</protein>
<dbReference type="Proteomes" id="UP000774699">
    <property type="component" value="Unassembled WGS sequence"/>
</dbReference>
<organism evidence="1 2">
    <name type="scientific">Candidatus Iainarchaeum sp</name>
    <dbReference type="NCBI Taxonomy" id="3101447"/>
    <lineage>
        <taxon>Archaea</taxon>
        <taxon>Candidatus Iainarchaeota</taxon>
        <taxon>Candidatus Iainarchaeia</taxon>
        <taxon>Candidatus Iainarchaeales</taxon>
        <taxon>Candidatus Iainarchaeaceae</taxon>
        <taxon>Candidatus Iainarchaeum</taxon>
    </lineage>
</organism>
<evidence type="ECO:0000313" key="2">
    <source>
        <dbReference type="Proteomes" id="UP000774699"/>
    </source>
</evidence>
<gene>
    <name evidence="1" type="ORF">FJY86_04000</name>
</gene>
<dbReference type="EMBL" id="VGJJ01000035">
    <property type="protein sequence ID" value="MBM3282472.1"/>
    <property type="molecule type" value="Genomic_DNA"/>
</dbReference>
<reference evidence="1" key="1">
    <citation type="submission" date="2019-03" db="EMBL/GenBank/DDBJ databases">
        <title>Lake Tanganyika Metagenome-Assembled Genomes (MAGs).</title>
        <authorList>
            <person name="Tran P."/>
        </authorList>
    </citation>
    <scope>NUCLEOTIDE SEQUENCE</scope>
    <source>
        <strain evidence="1">M_DeepCast_50m_m2_156</strain>
    </source>
</reference>
<comment type="caution">
    <text evidence="1">The sequence shown here is derived from an EMBL/GenBank/DDBJ whole genome shotgun (WGS) entry which is preliminary data.</text>
</comment>
<accession>A0A8T4C7A3</accession>
<dbReference type="AlphaFoldDB" id="A0A8T4C7A3"/>
<sequence length="80" mass="8507">MRNDYTIGIIVLVVVAILLTTVFAGNNTGQVAGGTIKGESTPNRTIKTSVPNIMPVPGTTPVAFPEEQVFYPTDVETVFP</sequence>
<proteinExistence type="predicted"/>
<evidence type="ECO:0000313" key="1">
    <source>
        <dbReference type="EMBL" id="MBM3282472.1"/>
    </source>
</evidence>
<name>A0A8T4C7A3_9ARCH</name>